<accession>K0TH41</accession>
<comment type="caution">
    <text evidence="1">The sequence shown here is derived from an EMBL/GenBank/DDBJ whole genome shotgun (WGS) entry which is preliminary data.</text>
</comment>
<protein>
    <submittedName>
        <fullName evidence="1">Uncharacterized protein</fullName>
    </submittedName>
</protein>
<name>K0TH41_THAOC</name>
<dbReference type="Proteomes" id="UP000266841">
    <property type="component" value="Unassembled WGS sequence"/>
</dbReference>
<dbReference type="AlphaFoldDB" id="K0TH41"/>
<keyword evidence="2" id="KW-1185">Reference proteome</keyword>
<dbReference type="SUPFAM" id="SSF48403">
    <property type="entry name" value="Ankyrin repeat"/>
    <property type="match status" value="1"/>
</dbReference>
<evidence type="ECO:0000313" key="1">
    <source>
        <dbReference type="EMBL" id="EJK72996.1"/>
    </source>
</evidence>
<dbReference type="EMBL" id="AGNL01004977">
    <property type="protein sequence ID" value="EJK72996.1"/>
    <property type="molecule type" value="Genomic_DNA"/>
</dbReference>
<gene>
    <name evidence="1" type="ORF">THAOC_05412</name>
</gene>
<proteinExistence type="predicted"/>
<sequence length="145" mass="15013">MAGNDRKTRWIEDGFRAVYDACPEALARTNRRGMTPLHLATARADGVGCAAHQDGHEAAAVPQSIVQNLIQLDGGAAASVPDATGRLPLHHLAERGEGWDADARSVLAAHPRGASARAGPPSSQLPLHAACANPGAHPCLLKGLV</sequence>
<dbReference type="InterPro" id="IPR036770">
    <property type="entry name" value="Ankyrin_rpt-contain_sf"/>
</dbReference>
<feature type="non-terminal residue" evidence="1">
    <location>
        <position position="145"/>
    </location>
</feature>
<evidence type="ECO:0000313" key="2">
    <source>
        <dbReference type="Proteomes" id="UP000266841"/>
    </source>
</evidence>
<organism evidence="1 2">
    <name type="scientific">Thalassiosira oceanica</name>
    <name type="common">Marine diatom</name>
    <dbReference type="NCBI Taxonomy" id="159749"/>
    <lineage>
        <taxon>Eukaryota</taxon>
        <taxon>Sar</taxon>
        <taxon>Stramenopiles</taxon>
        <taxon>Ochrophyta</taxon>
        <taxon>Bacillariophyta</taxon>
        <taxon>Coscinodiscophyceae</taxon>
        <taxon>Thalassiosirophycidae</taxon>
        <taxon>Thalassiosirales</taxon>
        <taxon>Thalassiosiraceae</taxon>
        <taxon>Thalassiosira</taxon>
    </lineage>
</organism>
<dbReference type="Gene3D" id="1.25.40.20">
    <property type="entry name" value="Ankyrin repeat-containing domain"/>
    <property type="match status" value="1"/>
</dbReference>
<reference evidence="1 2" key="1">
    <citation type="journal article" date="2012" name="Genome Biol.">
        <title>Genome and low-iron response of an oceanic diatom adapted to chronic iron limitation.</title>
        <authorList>
            <person name="Lommer M."/>
            <person name="Specht M."/>
            <person name="Roy A.S."/>
            <person name="Kraemer L."/>
            <person name="Andreson R."/>
            <person name="Gutowska M.A."/>
            <person name="Wolf J."/>
            <person name="Bergner S.V."/>
            <person name="Schilhabel M.B."/>
            <person name="Klostermeier U.C."/>
            <person name="Beiko R.G."/>
            <person name="Rosenstiel P."/>
            <person name="Hippler M."/>
            <person name="Laroche J."/>
        </authorList>
    </citation>
    <scope>NUCLEOTIDE SEQUENCE [LARGE SCALE GENOMIC DNA]</scope>
    <source>
        <strain evidence="1 2">CCMP1005</strain>
    </source>
</reference>